<evidence type="ECO:0000313" key="3">
    <source>
        <dbReference type="EMBL" id="TDQ48887.1"/>
    </source>
</evidence>
<dbReference type="InterPro" id="IPR024535">
    <property type="entry name" value="RHGA/B-epi-like_pectate_lyase"/>
</dbReference>
<dbReference type="Pfam" id="PF13229">
    <property type="entry name" value="Beta_helix"/>
    <property type="match status" value="1"/>
</dbReference>
<dbReference type="InterPro" id="IPR012334">
    <property type="entry name" value="Pectin_lyas_fold"/>
</dbReference>
<dbReference type="Pfam" id="PF12708">
    <property type="entry name" value="Pect-lyase_RHGA_epim"/>
    <property type="match status" value="1"/>
</dbReference>
<reference evidence="3 4" key="1">
    <citation type="submission" date="2019-03" db="EMBL/GenBank/DDBJ databases">
        <title>Genomic Encyclopedia of Type Strains, Phase IV (KMG-IV): sequencing the most valuable type-strain genomes for metagenomic binning, comparative biology and taxonomic classification.</title>
        <authorList>
            <person name="Goeker M."/>
        </authorList>
    </citation>
    <scope>NUCLEOTIDE SEQUENCE [LARGE SCALE GENOMIC DNA]</scope>
    <source>
        <strain evidence="3 4">DSM 45775</strain>
    </source>
</reference>
<proteinExistence type="predicted"/>
<dbReference type="AlphaFoldDB" id="A0A4V3D7R2"/>
<evidence type="ECO:0000313" key="4">
    <source>
        <dbReference type="Proteomes" id="UP000295705"/>
    </source>
</evidence>
<dbReference type="PROSITE" id="PS51318">
    <property type="entry name" value="TAT"/>
    <property type="match status" value="1"/>
</dbReference>
<dbReference type="Gene3D" id="2.160.20.10">
    <property type="entry name" value="Single-stranded right-handed beta-helix, Pectin lyase-like"/>
    <property type="match status" value="1"/>
</dbReference>
<keyword evidence="4" id="KW-1185">Reference proteome</keyword>
<comment type="caution">
    <text evidence="3">The sequence shown here is derived from an EMBL/GenBank/DDBJ whole genome shotgun (WGS) entry which is preliminary data.</text>
</comment>
<dbReference type="InterPro" id="IPR006311">
    <property type="entry name" value="TAT_signal"/>
</dbReference>
<organism evidence="3 4">
    <name type="scientific">Actinomycetospora succinea</name>
    <dbReference type="NCBI Taxonomy" id="663603"/>
    <lineage>
        <taxon>Bacteria</taxon>
        <taxon>Bacillati</taxon>
        <taxon>Actinomycetota</taxon>
        <taxon>Actinomycetes</taxon>
        <taxon>Pseudonocardiales</taxon>
        <taxon>Pseudonocardiaceae</taxon>
        <taxon>Actinomycetospora</taxon>
    </lineage>
</organism>
<evidence type="ECO:0000259" key="2">
    <source>
        <dbReference type="Pfam" id="PF13229"/>
    </source>
</evidence>
<sequence>MEENVRSSSRRHTAVVIDSWSRRGALRLGLAAGLVAVAAPAACAGAAAPPVPGIPADVPTPSGAPLRDGPVVDVRDLGARGDGRADDAPAFRAALAAAGDPGGPRTVAVPAGEYRLVLSEPLSVPAGVTVAGEPGRSFLRPEGSGAVLVGLLVDAPGVTLDGLVVERLTDVDTVLVRLGRADGFRLSRSVLLGHTDALATFAHGIQVGTVNDTSTDLSITDTSVATTTYGLYQANESRAVTQQMVVRGATFVRNANTDLEFNSPYGSFRDVLVEGCTFRDNDSPGFAVGIAYCADVVVRGCTMERYRMEAVHVEDFSTDVLVEGNAFTACGLREFAHVQIISGARRVTVRGNRHDATMNTNDIPLVGALAGGDALTAGGRPQDPPTEIVVEGNEMHCGPRVRAVAFDDVPAGAITGNRVDGPGVGTLEGAFALRRTGAVRVVGNVLNGSAT</sequence>
<dbReference type="OrthoDB" id="3291491at2"/>
<dbReference type="SUPFAM" id="SSF51126">
    <property type="entry name" value="Pectin lyase-like"/>
    <property type="match status" value="1"/>
</dbReference>
<dbReference type="EMBL" id="SNYO01000011">
    <property type="protein sequence ID" value="TDQ48887.1"/>
    <property type="molecule type" value="Genomic_DNA"/>
</dbReference>
<dbReference type="GO" id="GO:0016829">
    <property type="term" value="F:lyase activity"/>
    <property type="evidence" value="ECO:0007669"/>
    <property type="project" value="UniProtKB-KW"/>
</dbReference>
<gene>
    <name evidence="3" type="ORF">EV188_11157</name>
</gene>
<feature type="domain" description="Right handed beta helix" evidence="2">
    <location>
        <begin position="205"/>
        <end position="355"/>
    </location>
</feature>
<accession>A0A4V3D7R2</accession>
<feature type="domain" description="Rhamnogalacturonase A/B/Epimerase-like pectate lyase" evidence="1">
    <location>
        <begin position="72"/>
        <end position="138"/>
    </location>
</feature>
<protein>
    <submittedName>
        <fullName evidence="3">Pectate lyase-like protein</fullName>
    </submittedName>
</protein>
<evidence type="ECO:0000259" key="1">
    <source>
        <dbReference type="Pfam" id="PF12708"/>
    </source>
</evidence>
<keyword evidence="3" id="KW-0456">Lyase</keyword>
<dbReference type="Proteomes" id="UP000295705">
    <property type="component" value="Unassembled WGS sequence"/>
</dbReference>
<dbReference type="InterPro" id="IPR011050">
    <property type="entry name" value="Pectin_lyase_fold/virulence"/>
</dbReference>
<dbReference type="InterPro" id="IPR039448">
    <property type="entry name" value="Beta_helix"/>
</dbReference>
<name>A0A4V3D7R2_9PSEU</name>